<evidence type="ECO:0000256" key="6">
    <source>
        <dbReference type="RuleBase" id="RU003894"/>
    </source>
</evidence>
<dbReference type="PANTHER" id="PTHR11467">
    <property type="entry name" value="HISTONE H1"/>
    <property type="match status" value="1"/>
</dbReference>
<dbReference type="PANTHER" id="PTHR11467:SF36">
    <property type="entry name" value="HISTONE 24-RELATED"/>
    <property type="match status" value="1"/>
</dbReference>
<dbReference type="GO" id="GO:0045910">
    <property type="term" value="P:negative regulation of DNA recombination"/>
    <property type="evidence" value="ECO:0007669"/>
    <property type="project" value="TreeGrafter"/>
</dbReference>
<dbReference type="GO" id="GO:0000786">
    <property type="term" value="C:nucleosome"/>
    <property type="evidence" value="ECO:0007669"/>
    <property type="project" value="InterPro"/>
</dbReference>
<evidence type="ECO:0000256" key="5">
    <source>
        <dbReference type="ARBA" id="ARBA00023242"/>
    </source>
</evidence>
<dbReference type="EMBL" id="HBHR01012995">
    <property type="protein sequence ID" value="CAD9864288.1"/>
    <property type="molecule type" value="Transcribed_RNA"/>
</dbReference>
<protein>
    <recommendedName>
        <fullName evidence="8">H15 domain-containing protein</fullName>
    </recommendedName>
</protein>
<dbReference type="GO" id="GO:0005634">
    <property type="term" value="C:nucleus"/>
    <property type="evidence" value="ECO:0007669"/>
    <property type="project" value="UniProtKB-SubCell"/>
</dbReference>
<dbReference type="InterPro" id="IPR005819">
    <property type="entry name" value="H1/H5"/>
</dbReference>
<feature type="domain" description="H15" evidence="8">
    <location>
        <begin position="1"/>
        <end position="68"/>
    </location>
</feature>
<evidence type="ECO:0000256" key="4">
    <source>
        <dbReference type="ARBA" id="ARBA00023125"/>
    </source>
</evidence>
<evidence type="ECO:0000256" key="3">
    <source>
        <dbReference type="ARBA" id="ARBA00022454"/>
    </source>
</evidence>
<dbReference type="PRINTS" id="PR00624">
    <property type="entry name" value="HISTONEH5"/>
</dbReference>
<dbReference type="CDD" id="cd00073">
    <property type="entry name" value="H15"/>
    <property type="match status" value="1"/>
</dbReference>
<evidence type="ECO:0000256" key="1">
    <source>
        <dbReference type="ARBA" id="ARBA00004123"/>
    </source>
</evidence>
<evidence type="ECO:0000256" key="2">
    <source>
        <dbReference type="ARBA" id="ARBA00004286"/>
    </source>
</evidence>
<dbReference type="SMART" id="SM00526">
    <property type="entry name" value="H15"/>
    <property type="match status" value="1"/>
</dbReference>
<dbReference type="Pfam" id="PF00538">
    <property type="entry name" value="Linker_histone"/>
    <property type="match status" value="1"/>
</dbReference>
<comment type="similarity">
    <text evidence="6">Belongs to the histone H1/H5 family.</text>
</comment>
<dbReference type="GO" id="GO:0030527">
    <property type="term" value="F:structural constituent of chromatin"/>
    <property type="evidence" value="ECO:0007669"/>
    <property type="project" value="InterPro"/>
</dbReference>
<comment type="subcellular location">
    <subcellularLocation>
        <location evidence="2">Chromosome</location>
    </subcellularLocation>
    <subcellularLocation>
        <location evidence="1 6">Nucleus</location>
    </subcellularLocation>
</comment>
<accession>A0A7S2Y1F8</accession>
<dbReference type="SUPFAM" id="SSF46785">
    <property type="entry name" value="Winged helix' DNA-binding domain"/>
    <property type="match status" value="1"/>
</dbReference>
<dbReference type="InterPro" id="IPR036388">
    <property type="entry name" value="WH-like_DNA-bd_sf"/>
</dbReference>
<dbReference type="InterPro" id="IPR036390">
    <property type="entry name" value="WH_DNA-bd_sf"/>
</dbReference>
<dbReference type="GO" id="GO:0006334">
    <property type="term" value="P:nucleosome assembly"/>
    <property type="evidence" value="ECO:0007669"/>
    <property type="project" value="InterPro"/>
</dbReference>
<dbReference type="GO" id="GO:0003690">
    <property type="term" value="F:double-stranded DNA binding"/>
    <property type="evidence" value="ECO:0007669"/>
    <property type="project" value="TreeGrafter"/>
</dbReference>
<sequence length="139" mass="15116">MPSYYDMAKAAILALKDRTGSSLPAIKAYITANYPSVKFLPHALRAALKKAVEAGKLIKVKASYKLSADEKKPKKVAKKKVVKKKAPKKPKKKVVKKKAPKKKAPKKKAASKKKAAPKKKAATKKKTGAKKVAKKVAKK</sequence>
<dbReference type="Gene3D" id="1.10.10.10">
    <property type="entry name" value="Winged helix-like DNA-binding domain superfamily/Winged helix DNA-binding domain"/>
    <property type="match status" value="1"/>
</dbReference>
<evidence type="ECO:0000259" key="8">
    <source>
        <dbReference type="PROSITE" id="PS51504"/>
    </source>
</evidence>
<dbReference type="AlphaFoldDB" id="A0A7S2Y1F8"/>
<gene>
    <name evidence="9" type="ORF">FJAP1339_LOCUS6367</name>
</gene>
<feature type="region of interest" description="Disordered" evidence="7">
    <location>
        <begin position="69"/>
        <end position="139"/>
    </location>
</feature>
<organism evidence="9">
    <name type="scientific">Fibrocapsa japonica</name>
    <dbReference type="NCBI Taxonomy" id="94617"/>
    <lineage>
        <taxon>Eukaryota</taxon>
        <taxon>Sar</taxon>
        <taxon>Stramenopiles</taxon>
        <taxon>Ochrophyta</taxon>
        <taxon>Raphidophyceae</taxon>
        <taxon>Chattonellales</taxon>
        <taxon>Chattonellaceae</taxon>
        <taxon>Fibrocapsa</taxon>
    </lineage>
</organism>
<dbReference type="InterPro" id="IPR005818">
    <property type="entry name" value="Histone_H1/H5_H15"/>
</dbReference>
<keyword evidence="4 6" id="KW-0238">DNA-binding</keyword>
<dbReference type="GO" id="GO:0030261">
    <property type="term" value="P:chromosome condensation"/>
    <property type="evidence" value="ECO:0007669"/>
    <property type="project" value="TreeGrafter"/>
</dbReference>
<evidence type="ECO:0000313" key="9">
    <source>
        <dbReference type="EMBL" id="CAD9864288.1"/>
    </source>
</evidence>
<evidence type="ECO:0000256" key="7">
    <source>
        <dbReference type="SAM" id="MobiDB-lite"/>
    </source>
</evidence>
<name>A0A7S2Y1F8_9STRA</name>
<proteinExistence type="inferred from homology"/>
<feature type="compositionally biased region" description="Basic residues" evidence="7">
    <location>
        <begin position="73"/>
        <end position="139"/>
    </location>
</feature>
<keyword evidence="3 6" id="KW-0158">Chromosome</keyword>
<dbReference type="PROSITE" id="PS51504">
    <property type="entry name" value="H15"/>
    <property type="match status" value="1"/>
</dbReference>
<reference evidence="9" key="1">
    <citation type="submission" date="2021-01" db="EMBL/GenBank/DDBJ databases">
        <authorList>
            <person name="Corre E."/>
            <person name="Pelletier E."/>
            <person name="Niang G."/>
            <person name="Scheremetjew M."/>
            <person name="Finn R."/>
            <person name="Kale V."/>
            <person name="Holt S."/>
            <person name="Cochrane G."/>
            <person name="Meng A."/>
            <person name="Brown T."/>
            <person name="Cohen L."/>
        </authorList>
    </citation>
    <scope>NUCLEOTIDE SEQUENCE</scope>
    <source>
        <strain evidence="9">CCMP1661</strain>
    </source>
</reference>
<dbReference type="GO" id="GO:0031492">
    <property type="term" value="F:nucleosomal DNA binding"/>
    <property type="evidence" value="ECO:0007669"/>
    <property type="project" value="TreeGrafter"/>
</dbReference>
<keyword evidence="5 6" id="KW-0539">Nucleus</keyword>